<dbReference type="InterPro" id="IPR058163">
    <property type="entry name" value="LysR-type_TF_proteobact-type"/>
</dbReference>
<proteinExistence type="inferred from homology"/>
<dbReference type="PANTHER" id="PTHR30537:SF5">
    <property type="entry name" value="HTH-TYPE TRANSCRIPTIONAL ACTIVATOR TTDR-RELATED"/>
    <property type="match status" value="1"/>
</dbReference>
<dbReference type="Proteomes" id="UP000247792">
    <property type="component" value="Unassembled WGS sequence"/>
</dbReference>
<keyword evidence="3" id="KW-0238">DNA-binding</keyword>
<dbReference type="EMBL" id="QJKB01000002">
    <property type="protein sequence ID" value="PXX45437.1"/>
    <property type="molecule type" value="Genomic_DNA"/>
</dbReference>
<dbReference type="FunFam" id="1.10.10.10:FF:000001">
    <property type="entry name" value="LysR family transcriptional regulator"/>
    <property type="match status" value="1"/>
</dbReference>
<dbReference type="GO" id="GO:0003700">
    <property type="term" value="F:DNA-binding transcription factor activity"/>
    <property type="evidence" value="ECO:0007669"/>
    <property type="project" value="InterPro"/>
</dbReference>
<dbReference type="SUPFAM" id="SSF53850">
    <property type="entry name" value="Periplasmic binding protein-like II"/>
    <property type="match status" value="1"/>
</dbReference>
<protein>
    <submittedName>
        <fullName evidence="6">LysR family transcriptional regulator</fullName>
    </submittedName>
</protein>
<dbReference type="InterPro" id="IPR036390">
    <property type="entry name" value="WH_DNA-bd_sf"/>
</dbReference>
<dbReference type="PANTHER" id="PTHR30537">
    <property type="entry name" value="HTH-TYPE TRANSCRIPTIONAL REGULATOR"/>
    <property type="match status" value="1"/>
</dbReference>
<evidence type="ECO:0000256" key="2">
    <source>
        <dbReference type="ARBA" id="ARBA00023015"/>
    </source>
</evidence>
<evidence type="ECO:0000256" key="3">
    <source>
        <dbReference type="ARBA" id="ARBA00023125"/>
    </source>
</evidence>
<reference evidence="6 7" key="1">
    <citation type="submission" date="2018-05" db="EMBL/GenBank/DDBJ databases">
        <title>Genomic Encyclopedia of Type Strains, Phase IV (KMG-IV): sequencing the most valuable type-strain genomes for metagenomic binning, comparative biology and taxonomic classification.</title>
        <authorList>
            <person name="Goeker M."/>
        </authorList>
    </citation>
    <scope>NUCLEOTIDE SEQUENCE [LARGE SCALE GENOMIC DNA]</scope>
    <source>
        <strain evidence="6 7">DSM 19792</strain>
    </source>
</reference>
<dbReference type="AlphaFoldDB" id="A0A318JBQ4"/>
<dbReference type="PROSITE" id="PS50931">
    <property type="entry name" value="HTH_LYSR"/>
    <property type="match status" value="1"/>
</dbReference>
<dbReference type="Gene3D" id="1.10.10.10">
    <property type="entry name" value="Winged helix-like DNA-binding domain superfamily/Winged helix DNA-binding domain"/>
    <property type="match status" value="1"/>
</dbReference>
<sequence>MEKMHGLQMIELADMKLFVQAVLSGSLSAAGRELGFSPAVGSKRMSRLEAALGTRLLQRSSRRLSLTEEGALYFERCQAILLDIANAEAELGQGQAEARGLLRVSSPVALGRHYIGPALAKFASQHTALQVQLSLNDDVVDVIASGFDCVVRIGANSDSRLVARKLADNRRVICASPAYLALQGQPHTPADLSQHSCILMQPSSAMHADWHLHSNKTGEAQTVRVNGNWLTNNGEQAHDWAIAGLGLVRRSIWDVAPALANGSLIEVLADWSSDSTPIHVMYPSRKHLPLRTRLFIDFLVGVFDQAV</sequence>
<feature type="domain" description="HTH lysR-type" evidence="5">
    <location>
        <begin position="10"/>
        <end position="67"/>
    </location>
</feature>
<dbReference type="CDD" id="cd08422">
    <property type="entry name" value="PBP2_CrgA_like"/>
    <property type="match status" value="1"/>
</dbReference>
<keyword evidence="2" id="KW-0805">Transcription regulation</keyword>
<evidence type="ECO:0000256" key="4">
    <source>
        <dbReference type="ARBA" id="ARBA00023163"/>
    </source>
</evidence>
<organism evidence="6 7">
    <name type="scientific">Undibacterium pigrum</name>
    <dbReference type="NCBI Taxonomy" id="401470"/>
    <lineage>
        <taxon>Bacteria</taxon>
        <taxon>Pseudomonadati</taxon>
        <taxon>Pseudomonadota</taxon>
        <taxon>Betaproteobacteria</taxon>
        <taxon>Burkholderiales</taxon>
        <taxon>Oxalobacteraceae</taxon>
        <taxon>Undibacterium</taxon>
    </lineage>
</organism>
<comment type="caution">
    <text evidence="6">The sequence shown here is derived from an EMBL/GenBank/DDBJ whole genome shotgun (WGS) entry which is preliminary data.</text>
</comment>
<dbReference type="RefSeq" id="WP_211324234.1">
    <property type="nucleotide sequence ID" value="NZ_QJKB01000002.1"/>
</dbReference>
<dbReference type="FunFam" id="3.40.190.290:FF:000001">
    <property type="entry name" value="Transcriptional regulator, LysR family"/>
    <property type="match status" value="1"/>
</dbReference>
<keyword evidence="7" id="KW-1185">Reference proteome</keyword>
<evidence type="ECO:0000313" key="6">
    <source>
        <dbReference type="EMBL" id="PXX45437.1"/>
    </source>
</evidence>
<evidence type="ECO:0000313" key="7">
    <source>
        <dbReference type="Proteomes" id="UP000247792"/>
    </source>
</evidence>
<evidence type="ECO:0000259" key="5">
    <source>
        <dbReference type="PROSITE" id="PS50931"/>
    </source>
</evidence>
<dbReference type="Pfam" id="PF00126">
    <property type="entry name" value="HTH_1"/>
    <property type="match status" value="1"/>
</dbReference>
<dbReference type="InterPro" id="IPR036388">
    <property type="entry name" value="WH-like_DNA-bd_sf"/>
</dbReference>
<dbReference type="Pfam" id="PF03466">
    <property type="entry name" value="LysR_substrate"/>
    <property type="match status" value="1"/>
</dbReference>
<name>A0A318JBQ4_9BURK</name>
<dbReference type="SUPFAM" id="SSF46785">
    <property type="entry name" value="Winged helix' DNA-binding domain"/>
    <property type="match status" value="1"/>
</dbReference>
<comment type="similarity">
    <text evidence="1">Belongs to the LysR transcriptional regulatory family.</text>
</comment>
<gene>
    <name evidence="6" type="ORF">DFR42_102665</name>
</gene>
<evidence type="ECO:0000256" key="1">
    <source>
        <dbReference type="ARBA" id="ARBA00009437"/>
    </source>
</evidence>
<dbReference type="InterPro" id="IPR005119">
    <property type="entry name" value="LysR_subst-bd"/>
</dbReference>
<dbReference type="Gene3D" id="3.40.190.290">
    <property type="match status" value="1"/>
</dbReference>
<dbReference type="InterPro" id="IPR000847">
    <property type="entry name" value="LysR_HTH_N"/>
</dbReference>
<keyword evidence="4" id="KW-0804">Transcription</keyword>
<accession>A0A318JBQ4</accession>
<dbReference type="GO" id="GO:0003677">
    <property type="term" value="F:DNA binding"/>
    <property type="evidence" value="ECO:0007669"/>
    <property type="project" value="UniProtKB-KW"/>
</dbReference>